<reference evidence="1 2" key="2">
    <citation type="journal article" date="2008" name="Int. J. Syst. Evol. Microbiol.">
        <title>Methanocella paludicola gen. nov., sp. nov., a methane-producing archaeon, the first isolate of the lineage 'Rice Cluster I', and proposal of the new archaeal order Methanocellales ord. nov.</title>
        <authorList>
            <person name="Sakai S."/>
            <person name="Imachi H."/>
            <person name="Hanada S."/>
            <person name="Ohashi A."/>
            <person name="Harada H."/>
            <person name="Kamagata Y."/>
        </authorList>
    </citation>
    <scope>NUCLEOTIDE SEQUENCE [LARGE SCALE GENOMIC DNA]</scope>
    <source>
        <strain evidence="2">DSM 17711 / JCM 13418 / NBRC 101707 / SANAE</strain>
    </source>
</reference>
<reference evidence="1 2" key="1">
    <citation type="journal article" date="2007" name="Appl. Environ. Microbiol.">
        <title>Isolation of key methanogens for global methane emission from rice paddy fields: a novel isolate affiliated with the clone cluster rice cluster I.</title>
        <authorList>
            <person name="Sakai S."/>
            <person name="Imachi H."/>
            <person name="Sekiguchi Y."/>
            <person name="Ohashi A."/>
            <person name="Harada H."/>
            <person name="Kamagata Y."/>
        </authorList>
    </citation>
    <scope>NUCLEOTIDE SEQUENCE [LARGE SCALE GENOMIC DNA]</scope>
    <source>
        <strain evidence="2">DSM 17711 / JCM 13418 / NBRC 101707 / SANAE</strain>
    </source>
</reference>
<reference evidence="2" key="3">
    <citation type="journal article" date="2011" name="PLoS ONE">
        <title>Genome sequence of a mesophilic hydrogenotrophic methanogen Methanocella paludicola, the first cultivated representative of the order Methanocellales.</title>
        <authorList>
            <person name="Sakai S."/>
            <person name="Takaki Y."/>
            <person name="Shimamura S."/>
            <person name="Sekine M."/>
            <person name="Tajima T."/>
            <person name="Kosugi H."/>
            <person name="Ichikawa N."/>
            <person name="Tasumi E."/>
            <person name="Hiraki A.T."/>
            <person name="Shimizu A."/>
            <person name="Kato Y."/>
            <person name="Nishiko R."/>
            <person name="Mori K."/>
            <person name="Fujita N."/>
            <person name="Imachi H."/>
            <person name="Takai K."/>
        </authorList>
    </citation>
    <scope>NUCLEOTIDE SEQUENCE [LARGE SCALE GENOMIC DNA]</scope>
    <source>
        <strain evidence="2">DSM 17711 / JCM 13418 / NBRC 101707 / SANAE</strain>
    </source>
</reference>
<proteinExistence type="predicted"/>
<dbReference type="OrthoDB" id="377704at2157"/>
<dbReference type="InParanoid" id="D1YVB3"/>
<evidence type="ECO:0000313" key="2">
    <source>
        <dbReference type="Proteomes" id="UP000001882"/>
    </source>
</evidence>
<keyword evidence="2" id="KW-1185">Reference proteome</keyword>
<dbReference type="RefSeq" id="WP_012899065.1">
    <property type="nucleotide sequence ID" value="NC_013665.1"/>
</dbReference>
<organism evidence="1 2">
    <name type="scientific">Methanocella paludicola (strain DSM 17711 / JCM 13418 / NBRC 101707 / SANAE)</name>
    <dbReference type="NCBI Taxonomy" id="304371"/>
    <lineage>
        <taxon>Archaea</taxon>
        <taxon>Methanobacteriati</taxon>
        <taxon>Methanobacteriota</taxon>
        <taxon>Stenosarchaea group</taxon>
        <taxon>Methanomicrobia</taxon>
        <taxon>Methanocellales</taxon>
        <taxon>Methanocellaceae</taxon>
        <taxon>Methanocella</taxon>
    </lineage>
</organism>
<sequence length="118" mass="12900">MKKLTKEDILKGKDKRETFRVDAYDSDVVLRPLTDGELSEVFAVIGNVPLKSDGTPDGGQVDIVKNFKALRLVTSLGLVEPKLSVDEVGDMKFGVPEQIGTRILEISGISSAVKKELR</sequence>
<dbReference type="KEGG" id="mpd:MCP_0313"/>
<gene>
    <name evidence="1" type="ordered locus">MCP_0313</name>
</gene>
<accession>D1YVB3</accession>
<evidence type="ECO:0000313" key="1">
    <source>
        <dbReference type="EMBL" id="BAI60385.1"/>
    </source>
</evidence>
<protein>
    <submittedName>
        <fullName evidence="1">Uncharacterized protein</fullName>
    </submittedName>
</protein>
<dbReference type="Proteomes" id="UP000001882">
    <property type="component" value="Chromosome"/>
</dbReference>
<dbReference type="EMBL" id="AP011532">
    <property type="protein sequence ID" value="BAI60385.1"/>
    <property type="molecule type" value="Genomic_DNA"/>
</dbReference>
<dbReference type="STRING" id="304371.MCP_0313"/>
<dbReference type="AlphaFoldDB" id="D1YVB3"/>
<name>D1YVB3_METPS</name>
<dbReference type="GeneID" id="8680441"/>
<dbReference type="eggNOG" id="arCOG12573">
    <property type="taxonomic scope" value="Archaea"/>
</dbReference>